<gene>
    <name evidence="9" type="ORF">KI387_006203</name>
</gene>
<evidence type="ECO:0000256" key="3">
    <source>
        <dbReference type="ARBA" id="ARBA00022695"/>
    </source>
</evidence>
<evidence type="ECO:0000256" key="4">
    <source>
        <dbReference type="ARBA" id="ARBA00022722"/>
    </source>
</evidence>
<dbReference type="Gene3D" id="3.10.10.10">
    <property type="entry name" value="HIV Type 1 Reverse Transcriptase, subunit A, domain 1"/>
    <property type="match status" value="1"/>
</dbReference>
<dbReference type="PANTHER" id="PTHR24559">
    <property type="entry name" value="TRANSPOSON TY3-I GAG-POL POLYPROTEIN"/>
    <property type="match status" value="1"/>
</dbReference>
<keyword evidence="3" id="KW-0548">Nucleotidyltransferase</keyword>
<evidence type="ECO:0000256" key="7">
    <source>
        <dbReference type="ARBA" id="ARBA00022918"/>
    </source>
</evidence>
<evidence type="ECO:0000256" key="5">
    <source>
        <dbReference type="ARBA" id="ARBA00022759"/>
    </source>
</evidence>
<dbReference type="CDD" id="cd01647">
    <property type="entry name" value="RT_LTR"/>
    <property type="match status" value="1"/>
</dbReference>
<accession>A0AA38GSQ8</accession>
<protein>
    <recommendedName>
        <fullName evidence="8">Reverse transcriptase domain-containing protein</fullName>
    </recommendedName>
</protein>
<dbReference type="AlphaFoldDB" id="A0AA38GSQ8"/>
<keyword evidence="10" id="KW-1185">Reference proteome</keyword>
<proteinExistence type="predicted"/>
<dbReference type="Gene3D" id="3.30.70.270">
    <property type="match status" value="1"/>
</dbReference>
<dbReference type="Pfam" id="PF00078">
    <property type="entry name" value="RVT_1"/>
    <property type="match status" value="1"/>
</dbReference>
<keyword evidence="6" id="KW-0378">Hydrolase</keyword>
<evidence type="ECO:0000313" key="9">
    <source>
        <dbReference type="EMBL" id="KAH9326025.1"/>
    </source>
</evidence>
<feature type="non-terminal residue" evidence="9">
    <location>
        <position position="108"/>
    </location>
</feature>
<sequence length="108" mass="12294">TWVANIVPVHKKNGEIRIYVDFRNLNQASLKDNYPLPIMDQVLQAVTGSEMLSMLDGFSGYNQIEVSPEDQFKTAFTTPWGTFTYSRMPFGLTNVGATFQWAMDFAFK</sequence>
<name>A0AA38GSQ8_TAXCH</name>
<dbReference type="GO" id="GO:0006508">
    <property type="term" value="P:proteolysis"/>
    <property type="evidence" value="ECO:0007669"/>
    <property type="project" value="UniProtKB-KW"/>
</dbReference>
<feature type="domain" description="Reverse transcriptase" evidence="8">
    <location>
        <begin position="9"/>
        <end position="107"/>
    </location>
</feature>
<dbReference type="InterPro" id="IPR043128">
    <property type="entry name" value="Rev_trsase/Diguanyl_cyclase"/>
</dbReference>
<dbReference type="SUPFAM" id="SSF56672">
    <property type="entry name" value="DNA/RNA polymerases"/>
    <property type="match status" value="1"/>
</dbReference>
<keyword evidence="1" id="KW-0645">Protease</keyword>
<dbReference type="GO" id="GO:0004519">
    <property type="term" value="F:endonuclease activity"/>
    <property type="evidence" value="ECO:0007669"/>
    <property type="project" value="UniProtKB-KW"/>
</dbReference>
<dbReference type="PANTHER" id="PTHR24559:SF444">
    <property type="entry name" value="REVERSE TRANSCRIPTASE DOMAIN-CONTAINING PROTEIN"/>
    <property type="match status" value="1"/>
</dbReference>
<keyword evidence="4" id="KW-0540">Nuclease</keyword>
<dbReference type="Proteomes" id="UP000824469">
    <property type="component" value="Unassembled WGS sequence"/>
</dbReference>
<comment type="caution">
    <text evidence="9">The sequence shown here is derived from an EMBL/GenBank/DDBJ whole genome shotgun (WGS) entry which is preliminary data.</text>
</comment>
<dbReference type="InterPro" id="IPR000477">
    <property type="entry name" value="RT_dom"/>
</dbReference>
<dbReference type="GO" id="GO:0008233">
    <property type="term" value="F:peptidase activity"/>
    <property type="evidence" value="ECO:0007669"/>
    <property type="project" value="UniProtKB-KW"/>
</dbReference>
<organism evidence="9 10">
    <name type="scientific">Taxus chinensis</name>
    <name type="common">Chinese yew</name>
    <name type="synonym">Taxus wallichiana var. chinensis</name>
    <dbReference type="NCBI Taxonomy" id="29808"/>
    <lineage>
        <taxon>Eukaryota</taxon>
        <taxon>Viridiplantae</taxon>
        <taxon>Streptophyta</taxon>
        <taxon>Embryophyta</taxon>
        <taxon>Tracheophyta</taxon>
        <taxon>Spermatophyta</taxon>
        <taxon>Pinopsida</taxon>
        <taxon>Pinidae</taxon>
        <taxon>Conifers II</taxon>
        <taxon>Cupressales</taxon>
        <taxon>Taxaceae</taxon>
        <taxon>Taxus</taxon>
    </lineage>
</organism>
<feature type="non-terminal residue" evidence="9">
    <location>
        <position position="1"/>
    </location>
</feature>
<dbReference type="InterPro" id="IPR053134">
    <property type="entry name" value="RNA-dir_DNA_polymerase"/>
</dbReference>
<evidence type="ECO:0000256" key="2">
    <source>
        <dbReference type="ARBA" id="ARBA00022679"/>
    </source>
</evidence>
<dbReference type="GO" id="GO:0003964">
    <property type="term" value="F:RNA-directed DNA polymerase activity"/>
    <property type="evidence" value="ECO:0007669"/>
    <property type="project" value="UniProtKB-KW"/>
</dbReference>
<dbReference type="InterPro" id="IPR043502">
    <property type="entry name" value="DNA/RNA_pol_sf"/>
</dbReference>
<evidence type="ECO:0000259" key="8">
    <source>
        <dbReference type="Pfam" id="PF00078"/>
    </source>
</evidence>
<dbReference type="EMBL" id="JAHRHJ020000002">
    <property type="protein sequence ID" value="KAH9326025.1"/>
    <property type="molecule type" value="Genomic_DNA"/>
</dbReference>
<evidence type="ECO:0000313" key="10">
    <source>
        <dbReference type="Proteomes" id="UP000824469"/>
    </source>
</evidence>
<dbReference type="FunFam" id="3.10.10.10:FF:000007">
    <property type="entry name" value="Retrovirus-related Pol polyprotein from transposon 17.6-like Protein"/>
    <property type="match status" value="1"/>
</dbReference>
<evidence type="ECO:0000256" key="1">
    <source>
        <dbReference type="ARBA" id="ARBA00022670"/>
    </source>
</evidence>
<reference evidence="9 10" key="1">
    <citation type="journal article" date="2021" name="Nat. Plants">
        <title>The Taxus genome provides insights into paclitaxel biosynthesis.</title>
        <authorList>
            <person name="Xiong X."/>
            <person name="Gou J."/>
            <person name="Liao Q."/>
            <person name="Li Y."/>
            <person name="Zhou Q."/>
            <person name="Bi G."/>
            <person name="Li C."/>
            <person name="Du R."/>
            <person name="Wang X."/>
            <person name="Sun T."/>
            <person name="Guo L."/>
            <person name="Liang H."/>
            <person name="Lu P."/>
            <person name="Wu Y."/>
            <person name="Zhang Z."/>
            <person name="Ro D.K."/>
            <person name="Shang Y."/>
            <person name="Huang S."/>
            <person name="Yan J."/>
        </authorList>
    </citation>
    <scope>NUCLEOTIDE SEQUENCE [LARGE SCALE GENOMIC DNA]</scope>
    <source>
        <strain evidence="9">Ta-2019</strain>
    </source>
</reference>
<keyword evidence="5" id="KW-0255">Endonuclease</keyword>
<keyword evidence="7" id="KW-0695">RNA-directed DNA polymerase</keyword>
<evidence type="ECO:0000256" key="6">
    <source>
        <dbReference type="ARBA" id="ARBA00022801"/>
    </source>
</evidence>
<keyword evidence="2" id="KW-0808">Transferase</keyword>